<dbReference type="GO" id="GO:0016020">
    <property type="term" value="C:membrane"/>
    <property type="evidence" value="ECO:0007669"/>
    <property type="project" value="UniProtKB-SubCell"/>
</dbReference>
<proteinExistence type="inferred from homology"/>
<feature type="signal peptide" evidence="10">
    <location>
        <begin position="1"/>
        <end position="23"/>
    </location>
</feature>
<evidence type="ECO:0000256" key="2">
    <source>
        <dbReference type="ARBA" id="ARBA00006459"/>
    </source>
</evidence>
<dbReference type="PANTHER" id="PTHR11616:SF240">
    <property type="entry name" value="BLOATED TUBULES, ISOFORM B-RELATED"/>
    <property type="match status" value="1"/>
</dbReference>
<gene>
    <name evidence="11" type="ORF">AAG570_004373</name>
</gene>
<reference evidence="11 12" key="1">
    <citation type="submission" date="2024-07" db="EMBL/GenBank/DDBJ databases">
        <title>Chromosome-level genome assembly of the water stick insect Ranatra chinensis (Heteroptera: Nepidae).</title>
        <authorList>
            <person name="Liu X."/>
        </authorList>
    </citation>
    <scope>NUCLEOTIDE SEQUENCE [LARGE SCALE GENOMIC DNA]</scope>
    <source>
        <strain evidence="11">Cailab_2021Rc</strain>
        <tissue evidence="11">Muscle</tissue>
    </source>
</reference>
<dbReference type="EMBL" id="JBFDAA010000016">
    <property type="protein sequence ID" value="KAL1117045.1"/>
    <property type="molecule type" value="Genomic_DNA"/>
</dbReference>
<dbReference type="GO" id="GO:0015293">
    <property type="term" value="F:symporter activity"/>
    <property type="evidence" value="ECO:0007669"/>
    <property type="project" value="UniProtKB-KW"/>
</dbReference>
<keyword evidence="6 9" id="KW-1133">Transmembrane helix</keyword>
<dbReference type="Proteomes" id="UP001558652">
    <property type="component" value="Unassembled WGS sequence"/>
</dbReference>
<evidence type="ECO:0000256" key="3">
    <source>
        <dbReference type="ARBA" id="ARBA00022448"/>
    </source>
</evidence>
<comment type="similarity">
    <text evidence="2">Belongs to the sodium:neurotransmitter symporter (SNF) (TC 2.A.22) family.</text>
</comment>
<dbReference type="Pfam" id="PF00209">
    <property type="entry name" value="SNF"/>
    <property type="match status" value="1"/>
</dbReference>
<dbReference type="InterPro" id="IPR037272">
    <property type="entry name" value="SNS_sf"/>
</dbReference>
<protein>
    <recommendedName>
        <fullName evidence="13">Orphan sodium-and chloride-dependent neurotransmitter transporter NTT5</fullName>
    </recommendedName>
</protein>
<feature type="compositionally biased region" description="Polar residues" evidence="8">
    <location>
        <begin position="220"/>
        <end position="229"/>
    </location>
</feature>
<comment type="caution">
    <text evidence="11">The sequence shown here is derived from an EMBL/GenBank/DDBJ whole genome shotgun (WGS) entry which is preliminary data.</text>
</comment>
<feature type="region of interest" description="Disordered" evidence="8">
    <location>
        <begin position="207"/>
        <end position="244"/>
    </location>
</feature>
<keyword evidence="3" id="KW-0813">Transport</keyword>
<organism evidence="11 12">
    <name type="scientific">Ranatra chinensis</name>
    <dbReference type="NCBI Taxonomy" id="642074"/>
    <lineage>
        <taxon>Eukaryota</taxon>
        <taxon>Metazoa</taxon>
        <taxon>Ecdysozoa</taxon>
        <taxon>Arthropoda</taxon>
        <taxon>Hexapoda</taxon>
        <taxon>Insecta</taxon>
        <taxon>Pterygota</taxon>
        <taxon>Neoptera</taxon>
        <taxon>Paraneoptera</taxon>
        <taxon>Hemiptera</taxon>
        <taxon>Heteroptera</taxon>
        <taxon>Panheteroptera</taxon>
        <taxon>Nepomorpha</taxon>
        <taxon>Nepidae</taxon>
        <taxon>Ranatrinae</taxon>
        <taxon>Ranatra</taxon>
    </lineage>
</organism>
<evidence type="ECO:0000256" key="7">
    <source>
        <dbReference type="ARBA" id="ARBA00023136"/>
    </source>
</evidence>
<dbReference type="InterPro" id="IPR000175">
    <property type="entry name" value="Na/ntran_symport"/>
</dbReference>
<evidence type="ECO:0000256" key="9">
    <source>
        <dbReference type="SAM" id="Phobius"/>
    </source>
</evidence>
<feature type="transmembrane region" description="Helical" evidence="9">
    <location>
        <begin position="42"/>
        <end position="71"/>
    </location>
</feature>
<sequence>MVVYLVLMLLLGVPLVFLEMVLGQLCQEGATKLWRAVPLLKGVGYVKVVCSLLAGCYYPVIMSVSLFYALWTIKGPLPFTECSSALMQTEYLAAVPPTSQSTPMTTTSSQLLADAATASTTTVGVSVEHTKPMEKAGTTLTSKRRHTATLLQTRDGGLFDHSTQVLGGTRLNPLDTRPGRKPSVDRIQSFQLKILRAILDALPESLTLPTDLPPSKKSVLHQQSKSGTPNPRPSVHPLNLQCPS</sequence>
<keyword evidence="12" id="KW-1185">Reference proteome</keyword>
<keyword evidence="5" id="KW-0769">Symport</keyword>
<dbReference type="PROSITE" id="PS50267">
    <property type="entry name" value="NA_NEUROTRAN_SYMP_3"/>
    <property type="match status" value="1"/>
</dbReference>
<dbReference type="SUPFAM" id="SSF161070">
    <property type="entry name" value="SNF-like"/>
    <property type="match status" value="1"/>
</dbReference>
<evidence type="ECO:0000256" key="4">
    <source>
        <dbReference type="ARBA" id="ARBA00022692"/>
    </source>
</evidence>
<accession>A0ABD0Y264</accession>
<feature type="chain" id="PRO_5044837362" description="Orphan sodium-and chloride-dependent neurotransmitter transporter NTT5" evidence="10">
    <location>
        <begin position="24"/>
        <end position="244"/>
    </location>
</feature>
<evidence type="ECO:0000313" key="11">
    <source>
        <dbReference type="EMBL" id="KAL1117045.1"/>
    </source>
</evidence>
<keyword evidence="7 9" id="KW-0472">Membrane</keyword>
<comment type="subcellular location">
    <subcellularLocation>
        <location evidence="1">Membrane</location>
        <topology evidence="1">Multi-pass membrane protein</topology>
    </subcellularLocation>
</comment>
<keyword evidence="10" id="KW-0732">Signal</keyword>
<evidence type="ECO:0000256" key="10">
    <source>
        <dbReference type="SAM" id="SignalP"/>
    </source>
</evidence>
<keyword evidence="4 9" id="KW-0812">Transmembrane</keyword>
<dbReference type="PANTHER" id="PTHR11616">
    <property type="entry name" value="SODIUM/CHLORIDE DEPENDENT TRANSPORTER"/>
    <property type="match status" value="1"/>
</dbReference>
<dbReference type="AlphaFoldDB" id="A0ABD0Y264"/>
<evidence type="ECO:0000313" key="12">
    <source>
        <dbReference type="Proteomes" id="UP001558652"/>
    </source>
</evidence>
<evidence type="ECO:0000256" key="1">
    <source>
        <dbReference type="ARBA" id="ARBA00004141"/>
    </source>
</evidence>
<evidence type="ECO:0000256" key="6">
    <source>
        <dbReference type="ARBA" id="ARBA00022989"/>
    </source>
</evidence>
<evidence type="ECO:0000256" key="8">
    <source>
        <dbReference type="SAM" id="MobiDB-lite"/>
    </source>
</evidence>
<evidence type="ECO:0000256" key="5">
    <source>
        <dbReference type="ARBA" id="ARBA00022847"/>
    </source>
</evidence>
<name>A0ABD0Y264_9HEMI</name>
<evidence type="ECO:0008006" key="13">
    <source>
        <dbReference type="Google" id="ProtNLM"/>
    </source>
</evidence>